<dbReference type="Pfam" id="PF03572">
    <property type="entry name" value="Peptidase_S41"/>
    <property type="match status" value="1"/>
</dbReference>
<sequence>MHRIFKAAAFVLISVPTSISWAKTDQIEISKAQSRTLFEIVDTLSNKHYRTQPVNDELSMNYYDNLLDNLDPSRAFFLASDIKQFSKYETKIDDHLKRGNITPGYEIYNTYRDRVTDRLNKLVAILENPETQFDFGKDEAIELDRDENTPWLKNKKEADEYWHKRLKSSTLNLVLAGKTEEEAKETLVRRFSNQLKRINQQNQEDVFETLVNSLAELYDPHTSYFSPRTEENFNINMSLSLEGIGAVLQNEDEFTKVVRIVTAGPADKQGELKAADKIIAVGQGKSGELVDVIGWRLDEVVDLIRGPKGSTVRLQVIPSEASTESDTKTITIKRNKVKLEEQGAKKAILDVKDKDGSAYRFGIIDIPAFYLDFEGYRRREPDYKSTTNDVRRLLKELEAENVDGIILDLRNNGGGSLTEATALTDLFIDVGPVVQIRETSQEISRRNRSRRKATYRGPLVVMINRLSASASEIFAGAIQDYNRGLIVGTQSFGKGTVQTLTRVHEGQLKITESKFYRVSGDSTQHRGVIPDIMLPQVIDPDEVGESTYETALEWDQIHPVRHDKYINFSQLLPILKEQHNSRIDQDPDLNFIADSYDLAQENRDQKELSLNIKQRKQEKKDRENTLLELENKRRVAKGEEPFKTFDDLKDHDSKENEEAVASVEINTDDALLKESGQILADFITLRSRNKTAATDNFGNGFQ</sequence>
<evidence type="ECO:0000256" key="6">
    <source>
        <dbReference type="SAM" id="Coils"/>
    </source>
</evidence>
<evidence type="ECO:0000256" key="7">
    <source>
        <dbReference type="SAM" id="SignalP"/>
    </source>
</evidence>
<dbReference type="InterPro" id="IPR004447">
    <property type="entry name" value="Peptidase_S41A"/>
</dbReference>
<evidence type="ECO:0000256" key="4">
    <source>
        <dbReference type="ARBA" id="ARBA00022825"/>
    </source>
</evidence>
<keyword evidence="7" id="KW-0732">Signal</keyword>
<dbReference type="SMART" id="SM00228">
    <property type="entry name" value="PDZ"/>
    <property type="match status" value="1"/>
</dbReference>
<dbReference type="Gene3D" id="2.30.42.10">
    <property type="match status" value="1"/>
</dbReference>
<dbReference type="SUPFAM" id="SSF52096">
    <property type="entry name" value="ClpP/crotonase"/>
    <property type="match status" value="1"/>
</dbReference>
<dbReference type="Pfam" id="PF17804">
    <property type="entry name" value="TSP_NTD"/>
    <property type="match status" value="1"/>
</dbReference>
<feature type="chain" id="PRO_5046535552" evidence="7">
    <location>
        <begin position="23"/>
        <end position="702"/>
    </location>
</feature>
<dbReference type="PANTHER" id="PTHR32060:SF22">
    <property type="entry name" value="CARBOXYL-TERMINAL-PROCESSING PEPTIDASE 3, CHLOROPLASTIC"/>
    <property type="match status" value="1"/>
</dbReference>
<accession>A0ABQ0AE39</accession>
<evidence type="ECO:0000259" key="8">
    <source>
        <dbReference type="PROSITE" id="PS50106"/>
    </source>
</evidence>
<keyword evidence="10" id="KW-1185">Reference proteome</keyword>
<dbReference type="PROSITE" id="PS50106">
    <property type="entry name" value="PDZ"/>
    <property type="match status" value="1"/>
</dbReference>
<dbReference type="CDD" id="cd06782">
    <property type="entry name" value="cpPDZ_CPP-like"/>
    <property type="match status" value="1"/>
</dbReference>
<dbReference type="InterPro" id="IPR040573">
    <property type="entry name" value="TSP_N"/>
</dbReference>
<dbReference type="RefSeq" id="WP_353304303.1">
    <property type="nucleotide sequence ID" value="NZ_BAABWN010000016.1"/>
</dbReference>
<keyword evidence="4 5" id="KW-0720">Serine protease</keyword>
<name>A0ABQ0AE39_9GAMM</name>
<feature type="coiled-coil region" evidence="6">
    <location>
        <begin position="598"/>
        <end position="639"/>
    </location>
</feature>
<dbReference type="Gene3D" id="3.30.750.44">
    <property type="match status" value="1"/>
</dbReference>
<protein>
    <submittedName>
        <fullName evidence="9">Carboxy terminal-processing peptidase</fullName>
    </submittedName>
</protein>
<organism evidence="9 10">
    <name type="scientific">Sessilibacter corallicola</name>
    <dbReference type="NCBI Taxonomy" id="2904075"/>
    <lineage>
        <taxon>Bacteria</taxon>
        <taxon>Pseudomonadati</taxon>
        <taxon>Pseudomonadota</taxon>
        <taxon>Gammaproteobacteria</taxon>
        <taxon>Cellvibrionales</taxon>
        <taxon>Cellvibrionaceae</taxon>
        <taxon>Sessilibacter</taxon>
    </lineage>
</organism>
<reference evidence="9 10" key="1">
    <citation type="submission" date="2024-04" db="EMBL/GenBank/DDBJ databases">
        <title>Draft genome sequence of Sessilibacter corallicola NBRC 116591.</title>
        <authorList>
            <person name="Miyakawa T."/>
            <person name="Kusuya Y."/>
            <person name="Miura T."/>
        </authorList>
    </citation>
    <scope>NUCLEOTIDE SEQUENCE [LARGE SCALE GENOMIC DNA]</scope>
    <source>
        <strain evidence="9 10">KU-00831-HH</strain>
    </source>
</reference>
<dbReference type="InterPro" id="IPR005151">
    <property type="entry name" value="Tail-specific_protease"/>
</dbReference>
<dbReference type="SUPFAM" id="SSF50156">
    <property type="entry name" value="PDZ domain-like"/>
    <property type="match status" value="1"/>
</dbReference>
<gene>
    <name evidence="9" type="ORF">NBRC116591_37230</name>
</gene>
<dbReference type="InterPro" id="IPR036034">
    <property type="entry name" value="PDZ_sf"/>
</dbReference>
<dbReference type="InterPro" id="IPR020992">
    <property type="entry name" value="Tail_Prtase_C"/>
</dbReference>
<evidence type="ECO:0000256" key="3">
    <source>
        <dbReference type="ARBA" id="ARBA00022801"/>
    </source>
</evidence>
<dbReference type="Proteomes" id="UP001465153">
    <property type="component" value="Unassembled WGS sequence"/>
</dbReference>
<evidence type="ECO:0000256" key="2">
    <source>
        <dbReference type="ARBA" id="ARBA00022670"/>
    </source>
</evidence>
<feature type="domain" description="PDZ" evidence="8">
    <location>
        <begin position="234"/>
        <end position="305"/>
    </location>
</feature>
<dbReference type="Pfam" id="PF11818">
    <property type="entry name" value="DUF3340"/>
    <property type="match status" value="1"/>
</dbReference>
<dbReference type="SMART" id="SM00245">
    <property type="entry name" value="TSPc"/>
    <property type="match status" value="1"/>
</dbReference>
<dbReference type="Pfam" id="PF00595">
    <property type="entry name" value="PDZ"/>
    <property type="match status" value="1"/>
</dbReference>
<dbReference type="InterPro" id="IPR001478">
    <property type="entry name" value="PDZ"/>
</dbReference>
<evidence type="ECO:0000313" key="10">
    <source>
        <dbReference type="Proteomes" id="UP001465153"/>
    </source>
</evidence>
<dbReference type="EMBL" id="BAABWN010000016">
    <property type="protein sequence ID" value="GAA6169911.1"/>
    <property type="molecule type" value="Genomic_DNA"/>
</dbReference>
<dbReference type="PANTHER" id="PTHR32060">
    <property type="entry name" value="TAIL-SPECIFIC PROTEASE"/>
    <property type="match status" value="1"/>
</dbReference>
<comment type="similarity">
    <text evidence="1 5">Belongs to the peptidase S41A family.</text>
</comment>
<dbReference type="Gene3D" id="3.90.226.10">
    <property type="entry name" value="2-enoyl-CoA Hydratase, Chain A, domain 1"/>
    <property type="match status" value="1"/>
</dbReference>
<dbReference type="NCBIfam" id="TIGR00225">
    <property type="entry name" value="prc"/>
    <property type="match status" value="1"/>
</dbReference>
<keyword evidence="3 5" id="KW-0378">Hydrolase</keyword>
<feature type="signal peptide" evidence="7">
    <location>
        <begin position="1"/>
        <end position="22"/>
    </location>
</feature>
<evidence type="ECO:0000256" key="5">
    <source>
        <dbReference type="RuleBase" id="RU004404"/>
    </source>
</evidence>
<keyword evidence="6" id="KW-0175">Coiled coil</keyword>
<keyword evidence="2 5" id="KW-0645">Protease</keyword>
<dbReference type="CDD" id="cd07560">
    <property type="entry name" value="Peptidase_S41_CPP"/>
    <property type="match status" value="1"/>
</dbReference>
<dbReference type="InterPro" id="IPR029045">
    <property type="entry name" value="ClpP/crotonase-like_dom_sf"/>
</dbReference>
<proteinExistence type="inferred from homology"/>
<comment type="caution">
    <text evidence="9">The sequence shown here is derived from an EMBL/GenBank/DDBJ whole genome shotgun (WGS) entry which is preliminary data.</text>
</comment>
<evidence type="ECO:0000256" key="1">
    <source>
        <dbReference type="ARBA" id="ARBA00009179"/>
    </source>
</evidence>
<evidence type="ECO:0000313" key="9">
    <source>
        <dbReference type="EMBL" id="GAA6169911.1"/>
    </source>
</evidence>